<dbReference type="PANTHER" id="PTHR12128">
    <property type="entry name" value="DIHYDRODIPICOLINATE SYNTHASE"/>
    <property type="match status" value="1"/>
</dbReference>
<name>A0A9P8G7W2_AURME</name>
<dbReference type="SMART" id="SM01130">
    <property type="entry name" value="DHDPS"/>
    <property type="match status" value="1"/>
</dbReference>
<evidence type="ECO:0000313" key="3">
    <source>
        <dbReference type="EMBL" id="KAH0209979.1"/>
    </source>
</evidence>
<comment type="caution">
    <text evidence="3">The sequence shown here is derived from an EMBL/GenBank/DDBJ whole genome shotgun (WGS) entry which is preliminary data.</text>
</comment>
<dbReference type="InterPro" id="IPR002220">
    <property type="entry name" value="DapA-like"/>
</dbReference>
<dbReference type="OrthoDB" id="191315at2759"/>
<organism evidence="3 4">
    <name type="scientific">Aureobasidium melanogenum</name>
    <name type="common">Aureobasidium pullulans var. melanogenum</name>
    <dbReference type="NCBI Taxonomy" id="46634"/>
    <lineage>
        <taxon>Eukaryota</taxon>
        <taxon>Fungi</taxon>
        <taxon>Dikarya</taxon>
        <taxon>Ascomycota</taxon>
        <taxon>Pezizomycotina</taxon>
        <taxon>Dothideomycetes</taxon>
        <taxon>Dothideomycetidae</taxon>
        <taxon>Dothideales</taxon>
        <taxon>Saccotheciaceae</taxon>
        <taxon>Aureobasidium</taxon>
    </lineage>
</organism>
<feature type="active site" description="Proton donor/acceptor" evidence="1">
    <location>
        <position position="147"/>
    </location>
</feature>
<dbReference type="Proteomes" id="UP000767238">
    <property type="component" value="Unassembled WGS sequence"/>
</dbReference>
<dbReference type="PIRSF" id="PIRSF001365">
    <property type="entry name" value="DHDPS"/>
    <property type="match status" value="1"/>
</dbReference>
<dbReference type="InterPro" id="IPR013785">
    <property type="entry name" value="Aldolase_TIM"/>
</dbReference>
<dbReference type="Gene3D" id="3.20.20.70">
    <property type="entry name" value="Aldolase class I"/>
    <property type="match status" value="1"/>
</dbReference>
<dbReference type="PANTHER" id="PTHR12128:SF24">
    <property type="entry name" value="DIHYDRODIPICOLINATE SYNTHETASE FAMILY PROTEIN (AFU_ORTHOLOGUE AFUA_3G11920)"/>
    <property type="match status" value="1"/>
</dbReference>
<dbReference type="SUPFAM" id="SSF51569">
    <property type="entry name" value="Aldolase"/>
    <property type="match status" value="1"/>
</dbReference>
<sequence>MSAATNHPLVPGAYAATLTFFSDDESVDIESLRTHITRLARAGLSGIVVLGSNGEAAHLSDDEKYLVTSTVRHVLDDTGFEQMPVIAGASAQSAQECIRLCKHLAKAGASHVLVLPPSYYKAAMSPDVIFDFYQKVANSSPLPVIIYSFPAVAGDINLSSDLILRISQHPNVIGTKFTCGDCGKLARVAREMSASTPGHLNHYWAVGGLADFTLPALVAGGSGVIAGGANLAPRLCVKIIDLFQKGDWREAMRYQAVLSQGDWVHTAAGIGATKALVQHHFHYGGAPRHPLQLPSTEALQALVASSSEMMEVEASLGE</sequence>
<dbReference type="Pfam" id="PF00701">
    <property type="entry name" value="DHDPS"/>
    <property type="match status" value="1"/>
</dbReference>
<proteinExistence type="predicted"/>
<dbReference type="CDD" id="cd00408">
    <property type="entry name" value="DHDPS-like"/>
    <property type="match status" value="1"/>
</dbReference>
<evidence type="ECO:0000256" key="2">
    <source>
        <dbReference type="PIRSR" id="PIRSR001365-2"/>
    </source>
</evidence>
<evidence type="ECO:0000256" key="1">
    <source>
        <dbReference type="PIRSR" id="PIRSR001365-1"/>
    </source>
</evidence>
<reference evidence="3" key="1">
    <citation type="journal article" date="2021" name="J Fungi (Basel)">
        <title>Virulence traits and population genomics of the black yeast Aureobasidium melanogenum.</title>
        <authorList>
            <person name="Cernosa A."/>
            <person name="Sun X."/>
            <person name="Gostincar C."/>
            <person name="Fang C."/>
            <person name="Gunde-Cimerman N."/>
            <person name="Song Z."/>
        </authorList>
    </citation>
    <scope>NUCLEOTIDE SEQUENCE</scope>
    <source>
        <strain evidence="3">EXF-8016</strain>
    </source>
</reference>
<feature type="binding site" evidence="2">
    <location>
        <position position="225"/>
    </location>
    <ligand>
        <name>pyruvate</name>
        <dbReference type="ChEBI" id="CHEBI:15361"/>
    </ligand>
</feature>
<accession>A0A9P8G7W2</accession>
<dbReference type="EMBL" id="JAHFYH010000194">
    <property type="protein sequence ID" value="KAH0209979.1"/>
    <property type="molecule type" value="Genomic_DNA"/>
</dbReference>
<feature type="active site" description="Schiff-base intermediate with substrate" evidence="1">
    <location>
        <position position="176"/>
    </location>
</feature>
<dbReference type="GO" id="GO:0008840">
    <property type="term" value="F:4-hydroxy-tetrahydrodipicolinate synthase activity"/>
    <property type="evidence" value="ECO:0007669"/>
    <property type="project" value="TreeGrafter"/>
</dbReference>
<gene>
    <name evidence="3" type="ORF">KCV03_g10196</name>
</gene>
<protein>
    <submittedName>
        <fullName evidence="3">Aldolase</fullName>
    </submittedName>
</protein>
<reference evidence="3" key="2">
    <citation type="submission" date="2021-08" db="EMBL/GenBank/DDBJ databases">
        <authorList>
            <person name="Gostincar C."/>
            <person name="Sun X."/>
            <person name="Song Z."/>
            <person name="Gunde-Cimerman N."/>
        </authorList>
    </citation>
    <scope>NUCLEOTIDE SEQUENCE</scope>
    <source>
        <strain evidence="3">EXF-8016</strain>
    </source>
</reference>
<dbReference type="AlphaFoldDB" id="A0A9P8G7W2"/>
<evidence type="ECO:0000313" key="4">
    <source>
        <dbReference type="Proteomes" id="UP000767238"/>
    </source>
</evidence>
<feature type="non-terminal residue" evidence="3">
    <location>
        <position position="318"/>
    </location>
</feature>
<dbReference type="PRINTS" id="PR00146">
    <property type="entry name" value="DHPICSNTHASE"/>
</dbReference>